<evidence type="ECO:0000313" key="2">
    <source>
        <dbReference type="Proteomes" id="UP000030649"/>
    </source>
</evidence>
<dbReference type="InterPro" id="IPR027417">
    <property type="entry name" value="P-loop_NTPase"/>
</dbReference>
<dbReference type="AlphaFoldDB" id="U1N4J7"/>
<name>U1N4J7_9EURY</name>
<dbReference type="EMBL" id="KE356560">
    <property type="protein sequence ID" value="ERG91323.1"/>
    <property type="molecule type" value="Genomic_DNA"/>
</dbReference>
<protein>
    <submittedName>
        <fullName evidence="1">Uncharacterized protein</fullName>
    </submittedName>
</protein>
<organism evidence="1 2">
    <name type="scientific">Haloquadratum walsbyi J07HQW1</name>
    <dbReference type="NCBI Taxonomy" id="1238424"/>
    <lineage>
        <taxon>Archaea</taxon>
        <taxon>Methanobacteriati</taxon>
        <taxon>Methanobacteriota</taxon>
        <taxon>Stenosarchaea group</taxon>
        <taxon>Halobacteria</taxon>
        <taxon>Halobacteriales</taxon>
        <taxon>Haloferacaceae</taxon>
        <taxon>Haloquadratum</taxon>
    </lineage>
</organism>
<sequence>METPEDVLVPQTVHQNAKVALKTGKPVVLYGPTGTGKTSGNCIPSLSVEWERVDLLVCITVCGLHPRGQASGYSPCLLINCLPGVRVIYSIFLSE</sequence>
<accession>U1N4J7</accession>
<dbReference type="SUPFAM" id="SSF52540">
    <property type="entry name" value="P-loop containing nucleoside triphosphate hydrolases"/>
    <property type="match status" value="1"/>
</dbReference>
<evidence type="ECO:0000313" key="1">
    <source>
        <dbReference type="EMBL" id="ERG91323.1"/>
    </source>
</evidence>
<reference evidence="1 2" key="1">
    <citation type="journal article" date="2013" name="PLoS ONE">
        <title>Assembly-driven community genomics of a hypersaline microbial ecosystem.</title>
        <authorList>
            <person name="Podell S."/>
            <person name="Ugalde J.A."/>
            <person name="Narasingarao P."/>
            <person name="Banfield J.F."/>
            <person name="Heidelberg K.B."/>
            <person name="Allen E.E."/>
        </authorList>
    </citation>
    <scope>NUCLEOTIDE SEQUENCE [LARGE SCALE GENOMIC DNA]</scope>
    <source>
        <strain evidence="2">J07HQW1</strain>
    </source>
</reference>
<proteinExistence type="predicted"/>
<dbReference type="HOGENOM" id="CLU_2366149_0_0_2"/>
<dbReference type="Proteomes" id="UP000030649">
    <property type="component" value="Unassembled WGS sequence"/>
</dbReference>
<dbReference type="STRING" id="1238424.J07HQW1_01357"/>
<gene>
    <name evidence="1" type="ORF">J07HQW1_01357</name>
</gene>